<dbReference type="EMBL" id="CP071520">
    <property type="protein sequence ID" value="QSX97216.1"/>
    <property type="molecule type" value="Genomic_DNA"/>
</dbReference>
<proteinExistence type="predicted"/>
<dbReference type="GO" id="GO:0003677">
    <property type="term" value="F:DNA binding"/>
    <property type="evidence" value="ECO:0007669"/>
    <property type="project" value="InterPro"/>
</dbReference>
<name>A0AAJ4MU63_9BURK</name>
<feature type="domain" description="HTH cro/C1-type" evidence="1">
    <location>
        <begin position="10"/>
        <end position="67"/>
    </location>
</feature>
<dbReference type="InterPro" id="IPR010982">
    <property type="entry name" value="Lambda_DNA-bd_dom_sf"/>
</dbReference>
<organism evidence="2 3">
    <name type="scientific">Janthinobacterium lividum</name>
    <dbReference type="NCBI Taxonomy" id="29581"/>
    <lineage>
        <taxon>Bacteria</taxon>
        <taxon>Pseudomonadati</taxon>
        <taxon>Pseudomonadota</taxon>
        <taxon>Betaproteobacteria</taxon>
        <taxon>Burkholderiales</taxon>
        <taxon>Oxalobacteraceae</taxon>
        <taxon>Janthinobacterium</taxon>
    </lineage>
</organism>
<gene>
    <name evidence="2" type="ORF">J3P46_04485</name>
</gene>
<dbReference type="SUPFAM" id="SSF47413">
    <property type="entry name" value="lambda repressor-like DNA-binding domains"/>
    <property type="match status" value="1"/>
</dbReference>
<dbReference type="RefSeq" id="WP_151092505.1">
    <property type="nucleotide sequence ID" value="NZ_CP071520.1"/>
</dbReference>
<evidence type="ECO:0000313" key="3">
    <source>
        <dbReference type="Proteomes" id="UP000662821"/>
    </source>
</evidence>
<evidence type="ECO:0000259" key="1">
    <source>
        <dbReference type="PROSITE" id="PS50943"/>
    </source>
</evidence>
<dbReference type="Gene3D" id="1.10.260.40">
    <property type="entry name" value="lambda repressor-like DNA-binding domains"/>
    <property type="match status" value="1"/>
</dbReference>
<dbReference type="AlphaFoldDB" id="A0AAJ4MU63"/>
<dbReference type="SMART" id="SM00530">
    <property type="entry name" value="HTH_XRE"/>
    <property type="match status" value="1"/>
</dbReference>
<protein>
    <submittedName>
        <fullName evidence="2">Helix-turn-helix transcriptional regulator</fullName>
    </submittedName>
</protein>
<reference evidence="2 3" key="1">
    <citation type="submission" date="2021-03" db="EMBL/GenBank/DDBJ databases">
        <title>Draft genome sequence of Janthinobacterium sp. strain PLB02 isolated from infected primmorphs (Lubomirskia baicalensis).</title>
        <authorList>
            <person name="Chernogor L.I."/>
            <person name="Belikov S.I."/>
            <person name="Petrushin I.S."/>
        </authorList>
    </citation>
    <scope>NUCLEOTIDE SEQUENCE [LARGE SCALE GENOMIC DNA]</scope>
    <source>
        <strain evidence="2 3">PLB02</strain>
    </source>
</reference>
<dbReference type="InterPro" id="IPR001387">
    <property type="entry name" value="Cro/C1-type_HTH"/>
</dbReference>
<dbReference type="PROSITE" id="PS50943">
    <property type="entry name" value="HTH_CROC1"/>
    <property type="match status" value="1"/>
</dbReference>
<accession>A0AAJ4MU63</accession>
<dbReference type="CDD" id="cd00093">
    <property type="entry name" value="HTH_XRE"/>
    <property type="match status" value="1"/>
</dbReference>
<evidence type="ECO:0000313" key="2">
    <source>
        <dbReference type="EMBL" id="QSX97216.1"/>
    </source>
</evidence>
<sequence>MNIYEVGKVVRVRRLAVGLTQQRLAKLAGLSRQTVQQLEAGTISDLSFGRLVNLLRVLGLNFSPPSIEARDTKRGLWMAAKNASVSYRGEFHSDQLQHALATGRVPANHKSYLLHFLDETPLQVVVMAVEETAHLEAVSPARIWAYVAQLASHLGSARSDLWL</sequence>
<dbReference type="Proteomes" id="UP000662821">
    <property type="component" value="Chromosome"/>
</dbReference>
<dbReference type="Pfam" id="PF01381">
    <property type="entry name" value="HTH_3"/>
    <property type="match status" value="1"/>
</dbReference>